<proteinExistence type="predicted"/>
<gene>
    <name evidence="1" type="ORF">CCMP2556_LOCUS8052</name>
</gene>
<dbReference type="Proteomes" id="UP001642484">
    <property type="component" value="Unassembled WGS sequence"/>
</dbReference>
<name>A0ABP0IT72_9DINO</name>
<sequence length="374" mass="42163">MSELLDAFDDAGVDVETKQFLIEALHHAEEAQWSDVLEPFVNGSLEACLAALTKPQVLLKSAKALEKEMKQAEKSETWDGFEKISPIALAFLQLLHPVLGASGLHTVARCAAVCRNAKEAVLKADVWDSHVLRARRWWALPPVPQRLQPKQPNPAGWRPFLSTLRPRCDGIYVGECGFQRWLRVGHHSDLRKNSAQLAAYGGRGGQAEWVSYRRYVRLMPPDGEGRQYAMVLQDPCPREAAEQVLVDGVDFTTHCNPVKSEGLPDTQVAHVCDAERLRKRLCVGQYSLDLENRLIRVSYTAVDGTYRLCFSLKHWIFSDCLTWEQYEMESQTGEVVPFNLGRLPDWKGGGLEDEGKDHFPSMNFRPKTSLEHLA</sequence>
<dbReference type="EMBL" id="CAXAMN010003614">
    <property type="protein sequence ID" value="CAK9005381.1"/>
    <property type="molecule type" value="Genomic_DNA"/>
</dbReference>
<keyword evidence="2" id="KW-1185">Reference proteome</keyword>
<comment type="caution">
    <text evidence="1">The sequence shown here is derived from an EMBL/GenBank/DDBJ whole genome shotgun (WGS) entry which is preliminary data.</text>
</comment>
<organism evidence="1 2">
    <name type="scientific">Durusdinium trenchii</name>
    <dbReference type="NCBI Taxonomy" id="1381693"/>
    <lineage>
        <taxon>Eukaryota</taxon>
        <taxon>Sar</taxon>
        <taxon>Alveolata</taxon>
        <taxon>Dinophyceae</taxon>
        <taxon>Suessiales</taxon>
        <taxon>Symbiodiniaceae</taxon>
        <taxon>Durusdinium</taxon>
    </lineage>
</organism>
<evidence type="ECO:0000313" key="1">
    <source>
        <dbReference type="EMBL" id="CAK9005381.1"/>
    </source>
</evidence>
<protein>
    <recommendedName>
        <fullName evidence="3">F-box domain-containing protein</fullName>
    </recommendedName>
</protein>
<accession>A0ABP0IT72</accession>
<reference evidence="1 2" key="1">
    <citation type="submission" date="2024-02" db="EMBL/GenBank/DDBJ databases">
        <authorList>
            <person name="Chen Y."/>
            <person name="Shah S."/>
            <person name="Dougan E. K."/>
            <person name="Thang M."/>
            <person name="Chan C."/>
        </authorList>
    </citation>
    <scope>NUCLEOTIDE SEQUENCE [LARGE SCALE GENOMIC DNA]</scope>
</reference>
<evidence type="ECO:0000313" key="2">
    <source>
        <dbReference type="Proteomes" id="UP001642484"/>
    </source>
</evidence>
<evidence type="ECO:0008006" key="3">
    <source>
        <dbReference type="Google" id="ProtNLM"/>
    </source>
</evidence>